<dbReference type="Gene3D" id="1.10.10.60">
    <property type="entry name" value="Homeodomain-like"/>
    <property type="match status" value="1"/>
</dbReference>
<reference evidence="4 5" key="1">
    <citation type="submission" date="2023-02" db="EMBL/GenBank/DDBJ databases">
        <title>Genome sequencing required for Actinomycetospora new species description.</title>
        <authorList>
            <person name="Saimee Y."/>
            <person name="Duangmal K."/>
        </authorList>
    </citation>
    <scope>NUCLEOTIDE SEQUENCE [LARGE SCALE GENOMIC DNA]</scope>
    <source>
        <strain evidence="4 5">DW7H6</strain>
    </source>
</reference>
<dbReference type="SUPFAM" id="SSF46689">
    <property type="entry name" value="Homeodomain-like"/>
    <property type="match status" value="1"/>
</dbReference>
<evidence type="ECO:0000256" key="1">
    <source>
        <dbReference type="ARBA" id="ARBA00023015"/>
    </source>
</evidence>
<evidence type="ECO:0000313" key="5">
    <source>
        <dbReference type="Proteomes" id="UP001300763"/>
    </source>
</evidence>
<feature type="domain" description="HTH araC/xylS-type" evidence="3">
    <location>
        <begin position="154"/>
        <end position="223"/>
    </location>
</feature>
<sequence length="229" mass="24505">MGLSSRVVGGADGPVERVWVAACDEPVDFSSLASARGGLGFVRVGGVTRAHLRGPIARASTLSSPRGAEYFGADFRVGAFLPSCPPARLADHRDAVLPILPDGRVVLGGQAWEMPTPQNVDVFVRHLERVGVLVVDPLVERLWQEDRPRSVPVRTAQSRFARAVGLSRRTVRAIEQARDAARLLSGGGEIADVATAAGYYDQPHLTRSLRAFIGHTPAEIARGEAFLAL</sequence>
<keyword evidence="2" id="KW-0804">Transcription</keyword>
<dbReference type="EMBL" id="JAQZAO010000004">
    <property type="protein sequence ID" value="MDD7965753.1"/>
    <property type="molecule type" value="Genomic_DNA"/>
</dbReference>
<gene>
    <name evidence="4" type="ORF">PGB27_10395</name>
</gene>
<dbReference type="InterPro" id="IPR009057">
    <property type="entry name" value="Homeodomain-like_sf"/>
</dbReference>
<evidence type="ECO:0000313" key="4">
    <source>
        <dbReference type="EMBL" id="MDD7965753.1"/>
    </source>
</evidence>
<keyword evidence="1" id="KW-0805">Transcription regulation</keyword>
<dbReference type="SMART" id="SM00342">
    <property type="entry name" value="HTH_ARAC"/>
    <property type="match status" value="1"/>
</dbReference>
<proteinExistence type="predicted"/>
<dbReference type="Proteomes" id="UP001300763">
    <property type="component" value="Unassembled WGS sequence"/>
</dbReference>
<comment type="caution">
    <text evidence="4">The sequence shown here is derived from an EMBL/GenBank/DDBJ whole genome shotgun (WGS) entry which is preliminary data.</text>
</comment>
<dbReference type="RefSeq" id="WP_274200293.1">
    <property type="nucleotide sequence ID" value="NZ_JAQZAO010000004.1"/>
</dbReference>
<name>A0ABT5SSD8_9PSEU</name>
<protein>
    <submittedName>
        <fullName evidence="4">Helix-turn-helix domain-containing protein</fullName>
    </submittedName>
</protein>
<evidence type="ECO:0000259" key="3">
    <source>
        <dbReference type="PROSITE" id="PS01124"/>
    </source>
</evidence>
<accession>A0ABT5SSD8</accession>
<dbReference type="InterPro" id="IPR018060">
    <property type="entry name" value="HTH_AraC"/>
</dbReference>
<keyword evidence="5" id="KW-1185">Reference proteome</keyword>
<evidence type="ECO:0000256" key="2">
    <source>
        <dbReference type="ARBA" id="ARBA00023163"/>
    </source>
</evidence>
<dbReference type="PROSITE" id="PS01124">
    <property type="entry name" value="HTH_ARAC_FAMILY_2"/>
    <property type="match status" value="1"/>
</dbReference>
<dbReference type="Pfam" id="PF12833">
    <property type="entry name" value="HTH_18"/>
    <property type="match status" value="1"/>
</dbReference>
<organism evidence="4 5">
    <name type="scientific">Actinomycetospora lemnae</name>
    <dbReference type="NCBI Taxonomy" id="3019891"/>
    <lineage>
        <taxon>Bacteria</taxon>
        <taxon>Bacillati</taxon>
        <taxon>Actinomycetota</taxon>
        <taxon>Actinomycetes</taxon>
        <taxon>Pseudonocardiales</taxon>
        <taxon>Pseudonocardiaceae</taxon>
        <taxon>Actinomycetospora</taxon>
    </lineage>
</organism>